<dbReference type="PANTHER" id="PTHR10285">
    <property type="entry name" value="URIDINE KINASE"/>
    <property type="match status" value="1"/>
</dbReference>
<dbReference type="Gene3D" id="3.40.50.300">
    <property type="entry name" value="P-loop containing nucleotide triphosphate hydrolases"/>
    <property type="match status" value="1"/>
</dbReference>
<dbReference type="SUPFAM" id="SSF52540">
    <property type="entry name" value="P-loop containing nucleoside triphosphate hydrolases"/>
    <property type="match status" value="1"/>
</dbReference>
<dbReference type="KEGG" id="acoa:RB602_01485"/>
<proteinExistence type="predicted"/>
<organism evidence="1 2">
    <name type="scientific">Alterisphingorhabdus coralli</name>
    <dbReference type="NCBI Taxonomy" id="3071408"/>
    <lineage>
        <taxon>Bacteria</taxon>
        <taxon>Pseudomonadati</taxon>
        <taxon>Pseudomonadota</taxon>
        <taxon>Alphaproteobacteria</taxon>
        <taxon>Sphingomonadales</taxon>
        <taxon>Sphingomonadaceae</taxon>
        <taxon>Alterisphingorhabdus (ex Yan et al. 2024)</taxon>
    </lineage>
</organism>
<dbReference type="RefSeq" id="WP_317082296.1">
    <property type="nucleotide sequence ID" value="NZ_CP136594.1"/>
</dbReference>
<dbReference type="Proteomes" id="UP001302429">
    <property type="component" value="Chromosome"/>
</dbReference>
<evidence type="ECO:0000313" key="1">
    <source>
        <dbReference type="EMBL" id="WOE75415.1"/>
    </source>
</evidence>
<gene>
    <name evidence="1" type="ORF">RB602_01485</name>
</gene>
<reference evidence="1 2" key="1">
    <citation type="submission" date="2023-10" db="EMBL/GenBank/DDBJ databases">
        <title>Complete genome sequence of a Sphingomonadaceae bacterium.</title>
        <authorList>
            <person name="Yan C."/>
        </authorList>
    </citation>
    <scope>NUCLEOTIDE SEQUENCE [LARGE SCALE GENOMIC DNA]</scope>
    <source>
        <strain evidence="1 2">SCSIO 66989</strain>
    </source>
</reference>
<evidence type="ECO:0008006" key="3">
    <source>
        <dbReference type="Google" id="ProtNLM"/>
    </source>
</evidence>
<dbReference type="EMBL" id="CP136594">
    <property type="protein sequence ID" value="WOE75415.1"/>
    <property type="molecule type" value="Genomic_DNA"/>
</dbReference>
<dbReference type="AlphaFoldDB" id="A0AA97FAC2"/>
<evidence type="ECO:0000313" key="2">
    <source>
        <dbReference type="Proteomes" id="UP001302429"/>
    </source>
</evidence>
<name>A0AA97FAC2_9SPHN</name>
<keyword evidence="2" id="KW-1185">Reference proteome</keyword>
<sequence>MFWTVPQRLRLASKHVYVRLVARLLKDRIASIIDGLRKLNQQNGEPVLLAIDGRSGSGKTSIAAMMASQLPCTIIPGDDFYAGGVKLHSHPPETLADICIDRERLRAVLKRLKSGQWASYAAFDWEAFDGRLATRKTVVEPQPFLIVEGVYSYHPDLRDMVDLAVLIEVPEKERMHRLLAREGELTDWERQWHRAEDWYFAELSPHKCFDTVLRNVDS</sequence>
<protein>
    <recommendedName>
        <fullName evidence="3">Phosphoribulokinase/uridine kinase domain-containing protein</fullName>
    </recommendedName>
</protein>
<dbReference type="InterPro" id="IPR027417">
    <property type="entry name" value="P-loop_NTPase"/>
</dbReference>
<accession>A0AA97FAC2</accession>